<dbReference type="EMBL" id="JAKOGI010000555">
    <property type="protein sequence ID" value="KAJ8433191.1"/>
    <property type="molecule type" value="Genomic_DNA"/>
</dbReference>
<evidence type="ECO:0000256" key="1">
    <source>
        <dbReference type="SAM" id="MobiDB-lite"/>
    </source>
</evidence>
<evidence type="ECO:0000313" key="2">
    <source>
        <dbReference type="EMBL" id="KAJ8433191.1"/>
    </source>
</evidence>
<reference evidence="2" key="1">
    <citation type="submission" date="2022-04" db="EMBL/GenBank/DDBJ databases">
        <title>Carnegiea gigantea Genome sequencing and assembly v2.</title>
        <authorList>
            <person name="Copetti D."/>
            <person name="Sanderson M.J."/>
            <person name="Burquez A."/>
            <person name="Wojciechowski M.F."/>
        </authorList>
    </citation>
    <scope>NUCLEOTIDE SEQUENCE</scope>
    <source>
        <strain evidence="2">SGP5-SGP5p</strain>
        <tissue evidence="2">Aerial part</tissue>
    </source>
</reference>
<name>A0A9Q1JYH3_9CARY</name>
<dbReference type="AlphaFoldDB" id="A0A9Q1JYH3"/>
<feature type="region of interest" description="Disordered" evidence="1">
    <location>
        <begin position="1"/>
        <end position="40"/>
    </location>
</feature>
<organism evidence="2 3">
    <name type="scientific">Carnegiea gigantea</name>
    <dbReference type="NCBI Taxonomy" id="171969"/>
    <lineage>
        <taxon>Eukaryota</taxon>
        <taxon>Viridiplantae</taxon>
        <taxon>Streptophyta</taxon>
        <taxon>Embryophyta</taxon>
        <taxon>Tracheophyta</taxon>
        <taxon>Spermatophyta</taxon>
        <taxon>Magnoliopsida</taxon>
        <taxon>eudicotyledons</taxon>
        <taxon>Gunneridae</taxon>
        <taxon>Pentapetalae</taxon>
        <taxon>Caryophyllales</taxon>
        <taxon>Cactineae</taxon>
        <taxon>Cactaceae</taxon>
        <taxon>Cactoideae</taxon>
        <taxon>Echinocereeae</taxon>
        <taxon>Carnegiea</taxon>
    </lineage>
</organism>
<proteinExistence type="predicted"/>
<protein>
    <submittedName>
        <fullName evidence="2">Uncharacterized protein</fullName>
    </submittedName>
</protein>
<dbReference type="Proteomes" id="UP001153076">
    <property type="component" value="Unassembled WGS sequence"/>
</dbReference>
<keyword evidence="3" id="KW-1185">Reference proteome</keyword>
<accession>A0A9Q1JYH3</accession>
<sequence length="237" mass="25241">MLVRKGPISPWLAPRQSTDSVPETEAIGDSVPLSHMRSDPVEDEMFAGKEVGEGSIMCGDKRPRPSIVKRVRTLPRVPQPLCNAILSKRSRTHVGVSSEKLLGTDSNVGGAPPEKVQVRTPYVCLYQEGDESQQSWSAGASVYADVRAVAREGSLTGPFSVVHFVAVGEEAANEDALPSRASKEAGNPTTIITLVITTAEDSAPIPSEATFSISSPPTESSAVDQAMSQVLKIFLEN</sequence>
<comment type="caution">
    <text evidence="2">The sequence shown here is derived from an EMBL/GenBank/DDBJ whole genome shotgun (WGS) entry which is preliminary data.</text>
</comment>
<gene>
    <name evidence="2" type="ORF">Cgig2_025582</name>
</gene>
<evidence type="ECO:0000313" key="3">
    <source>
        <dbReference type="Proteomes" id="UP001153076"/>
    </source>
</evidence>